<keyword evidence="2" id="KW-1185">Reference proteome</keyword>
<dbReference type="InParanoid" id="A0A168N0X6"/>
<name>A0A168N0X6_ABSGL</name>
<evidence type="ECO:0000313" key="2">
    <source>
        <dbReference type="Proteomes" id="UP000078561"/>
    </source>
</evidence>
<protein>
    <submittedName>
        <fullName evidence="1">Uncharacterized protein</fullName>
    </submittedName>
</protein>
<dbReference type="AlphaFoldDB" id="A0A168N0X6"/>
<dbReference type="OrthoDB" id="10558758at2759"/>
<gene>
    <name evidence="1" type="primary">ABSGL_05234.1 scaffold 6851</name>
</gene>
<accession>A0A168N0X6</accession>
<organism evidence="1">
    <name type="scientific">Absidia glauca</name>
    <name type="common">Pin mould</name>
    <dbReference type="NCBI Taxonomy" id="4829"/>
    <lineage>
        <taxon>Eukaryota</taxon>
        <taxon>Fungi</taxon>
        <taxon>Fungi incertae sedis</taxon>
        <taxon>Mucoromycota</taxon>
        <taxon>Mucoromycotina</taxon>
        <taxon>Mucoromycetes</taxon>
        <taxon>Mucorales</taxon>
        <taxon>Cunninghamellaceae</taxon>
        <taxon>Absidia</taxon>
    </lineage>
</organism>
<evidence type="ECO:0000313" key="1">
    <source>
        <dbReference type="EMBL" id="SAL99589.1"/>
    </source>
</evidence>
<reference evidence="1" key="1">
    <citation type="submission" date="2016-04" db="EMBL/GenBank/DDBJ databases">
        <authorList>
            <person name="Evans L.H."/>
            <person name="Alamgir A."/>
            <person name="Owens N."/>
            <person name="Weber N.D."/>
            <person name="Virtaneva K."/>
            <person name="Barbian K."/>
            <person name="Babar A."/>
            <person name="Rosenke K."/>
        </authorList>
    </citation>
    <scope>NUCLEOTIDE SEQUENCE [LARGE SCALE GENOMIC DNA]</scope>
    <source>
        <strain evidence="1">CBS 101.48</strain>
    </source>
</reference>
<sequence length="66" mass="7717">MFTASPKTLRTYWQKNVPSRFEVKPPYAAPRYITMSPDQWSVFWTLTCGDMEHGDFYNAAPEKEVP</sequence>
<dbReference type="Proteomes" id="UP000078561">
    <property type="component" value="Unassembled WGS sequence"/>
</dbReference>
<dbReference type="EMBL" id="LT552921">
    <property type="protein sequence ID" value="SAL99589.1"/>
    <property type="molecule type" value="Genomic_DNA"/>
</dbReference>
<proteinExistence type="predicted"/>